<dbReference type="EMBL" id="LS483452">
    <property type="protein sequence ID" value="SQH77946.1"/>
    <property type="molecule type" value="Genomic_DNA"/>
</dbReference>
<evidence type="ECO:0000313" key="2">
    <source>
        <dbReference type="Proteomes" id="UP000250123"/>
    </source>
</evidence>
<dbReference type="Proteomes" id="UP000250123">
    <property type="component" value="Chromosome SHEWBE"/>
</dbReference>
<dbReference type="AlphaFoldDB" id="A0A330M620"/>
<sequence>MNYFKGIILDTIEITKVFIVERRQRIERRKRQSMMLSYYTRRLIERRKNRLDLQV</sequence>
<name>A0A330M620_9GAMM</name>
<evidence type="ECO:0000313" key="1">
    <source>
        <dbReference type="EMBL" id="SQH77946.1"/>
    </source>
</evidence>
<proteinExistence type="predicted"/>
<dbReference type="KEGG" id="sbk:SHEWBE_3983"/>
<gene>
    <name evidence="1" type="ORF">SHEWBE_3983</name>
</gene>
<accession>A0A330M620</accession>
<reference evidence="2" key="1">
    <citation type="submission" date="2018-06" db="EMBL/GenBank/DDBJ databases">
        <authorList>
            <person name="Cea G.-C."/>
            <person name="William W."/>
        </authorList>
    </citation>
    <scope>NUCLEOTIDE SEQUENCE [LARGE SCALE GENOMIC DNA]</scope>
    <source>
        <strain evidence="2">DB21MT-2</strain>
    </source>
</reference>
<organism evidence="1 2">
    <name type="scientific">Shewanella benthica</name>
    <dbReference type="NCBI Taxonomy" id="43661"/>
    <lineage>
        <taxon>Bacteria</taxon>
        <taxon>Pseudomonadati</taxon>
        <taxon>Pseudomonadota</taxon>
        <taxon>Gammaproteobacteria</taxon>
        <taxon>Alteromonadales</taxon>
        <taxon>Shewanellaceae</taxon>
        <taxon>Shewanella</taxon>
    </lineage>
</organism>
<protein>
    <submittedName>
        <fullName evidence="1">Uncharacterized protein</fullName>
    </submittedName>
</protein>